<sequence length="112" mass="12249">MEPGRFAELERPMSRLNNAFAALALMTGLAGGTALASDADEIKMLAQTKITLQQAIELAQQHQGGQAFEASIDDDSFKPVYEVSVVKDNRVYDVWVDGVEGKVLGAREDRKH</sequence>
<dbReference type="AlphaFoldDB" id="E3FZ28"/>
<dbReference type="Gene3D" id="3.10.450.40">
    <property type="match status" value="1"/>
</dbReference>
<keyword evidence="3" id="KW-1185">Reference proteome</keyword>
<proteinExistence type="predicted"/>
<accession>E3FZ28</accession>
<dbReference type="eggNOG" id="COG3212">
    <property type="taxonomic scope" value="Bacteria"/>
</dbReference>
<evidence type="ECO:0000313" key="2">
    <source>
        <dbReference type="EMBL" id="ADO73663.1"/>
    </source>
</evidence>
<dbReference type="KEGG" id="sur:STAUR_5902"/>
<evidence type="ECO:0000313" key="3">
    <source>
        <dbReference type="Proteomes" id="UP000001351"/>
    </source>
</evidence>
<dbReference type="HOGENOM" id="CLU_2144308_0_0_7"/>
<feature type="domain" description="PepSY" evidence="1">
    <location>
        <begin position="49"/>
        <end position="106"/>
    </location>
</feature>
<name>E3FZ28_STIAD</name>
<evidence type="ECO:0000259" key="1">
    <source>
        <dbReference type="Pfam" id="PF03413"/>
    </source>
</evidence>
<protein>
    <submittedName>
        <fullName evidence="2">Propeptide, PepSY amd peptidase M4</fullName>
    </submittedName>
</protein>
<dbReference type="STRING" id="378806.STAUR_5902"/>
<organism evidence="2 3">
    <name type="scientific">Stigmatella aurantiaca (strain DW4/3-1)</name>
    <dbReference type="NCBI Taxonomy" id="378806"/>
    <lineage>
        <taxon>Bacteria</taxon>
        <taxon>Pseudomonadati</taxon>
        <taxon>Myxococcota</taxon>
        <taxon>Myxococcia</taxon>
        <taxon>Myxococcales</taxon>
        <taxon>Cystobacterineae</taxon>
        <taxon>Archangiaceae</taxon>
        <taxon>Stigmatella</taxon>
    </lineage>
</organism>
<dbReference type="InterPro" id="IPR025711">
    <property type="entry name" value="PepSY"/>
</dbReference>
<dbReference type="Proteomes" id="UP000001351">
    <property type="component" value="Chromosome"/>
</dbReference>
<reference evidence="2 3" key="1">
    <citation type="journal article" date="2011" name="Mol. Biol. Evol.">
        <title>Comparative genomic analysis of fruiting body formation in Myxococcales.</title>
        <authorList>
            <person name="Huntley S."/>
            <person name="Hamann N."/>
            <person name="Wegener-Feldbrugge S."/>
            <person name="Treuner-Lange A."/>
            <person name="Kube M."/>
            <person name="Reinhardt R."/>
            <person name="Klages S."/>
            <person name="Muller R."/>
            <person name="Ronning C.M."/>
            <person name="Nierman W.C."/>
            <person name="Sogaard-Andersen L."/>
        </authorList>
    </citation>
    <scope>NUCLEOTIDE SEQUENCE [LARGE SCALE GENOMIC DNA]</scope>
    <source>
        <strain evidence="2 3">DW4/3-1</strain>
    </source>
</reference>
<gene>
    <name evidence="2" type="ordered locus">STAUR_5902</name>
</gene>
<dbReference type="EMBL" id="CP002271">
    <property type="protein sequence ID" value="ADO73663.1"/>
    <property type="molecule type" value="Genomic_DNA"/>
</dbReference>
<dbReference type="Pfam" id="PF03413">
    <property type="entry name" value="PepSY"/>
    <property type="match status" value="1"/>
</dbReference>